<protein>
    <submittedName>
        <fullName evidence="1">Uncharacterized protein</fullName>
    </submittedName>
</protein>
<dbReference type="EMBL" id="JSUQ01000008">
    <property type="protein sequence ID" value="KHQ53232.1"/>
    <property type="molecule type" value="Genomic_DNA"/>
</dbReference>
<dbReference type="Proteomes" id="UP000030960">
    <property type="component" value="Unassembled WGS sequence"/>
</dbReference>
<proteinExistence type="predicted"/>
<dbReference type="AlphaFoldDB" id="A0A0B3RYQ8"/>
<comment type="caution">
    <text evidence="1">The sequence shown here is derived from an EMBL/GenBank/DDBJ whole genome shotgun (WGS) entry which is preliminary data.</text>
</comment>
<sequence length="31" mass="3428">MTSRGRIARAFWVLTLVIVLAVLAFALRGLL</sequence>
<gene>
    <name evidence="1" type="ORF">OA50_02259</name>
</gene>
<accession>A0A0B3RYQ8</accession>
<keyword evidence="2" id="KW-1185">Reference proteome</keyword>
<organism evidence="1 2">
    <name type="scientific">Mameliella alba</name>
    <dbReference type="NCBI Taxonomy" id="561184"/>
    <lineage>
        <taxon>Bacteria</taxon>
        <taxon>Pseudomonadati</taxon>
        <taxon>Pseudomonadota</taxon>
        <taxon>Alphaproteobacteria</taxon>
        <taxon>Rhodobacterales</taxon>
        <taxon>Roseobacteraceae</taxon>
        <taxon>Mameliella</taxon>
    </lineage>
</organism>
<evidence type="ECO:0000313" key="2">
    <source>
        <dbReference type="Proteomes" id="UP000030960"/>
    </source>
</evidence>
<reference evidence="1 2" key="1">
    <citation type="submission" date="2014-10" db="EMBL/GenBank/DDBJ databases">
        <title>Genome sequence of Ponticoccus sp. strain UMTAT08 isolated from clonal culture of toxic dinoflagellate Alexandrium tamiyavanichii.</title>
        <authorList>
            <person name="Gan H.Y."/>
            <person name="Muhd D.-D."/>
            <person name="Mohd Noor M.E."/>
            <person name="Yeong Y.S."/>
            <person name="Usup G."/>
        </authorList>
    </citation>
    <scope>NUCLEOTIDE SEQUENCE [LARGE SCALE GENOMIC DNA]</scope>
    <source>
        <strain evidence="1 2">UMTAT08</strain>
    </source>
</reference>
<name>A0A0B3RYQ8_9RHOB</name>
<evidence type="ECO:0000313" key="1">
    <source>
        <dbReference type="EMBL" id="KHQ53232.1"/>
    </source>
</evidence>